<protein>
    <submittedName>
        <fullName evidence="2">Uncharacterized protein</fullName>
    </submittedName>
</protein>
<reference evidence="2 3" key="2">
    <citation type="submission" date="2023-10" db="EMBL/GenBank/DDBJ databases">
        <authorList>
            <person name="Han X.F."/>
        </authorList>
    </citation>
    <scope>NUCLEOTIDE SEQUENCE [LARGE SCALE GENOMIC DNA]</scope>
    <source>
        <strain evidence="2 3">KCTC 39840</strain>
    </source>
</reference>
<reference evidence="3" key="1">
    <citation type="submission" date="2023-07" db="EMBL/GenBank/DDBJ databases">
        <title>Conexibacter stalactiti sp. nov., isolated from stalactites in a lava cave and emended description of the genus Conexibacter.</title>
        <authorList>
            <person name="Lee S.D."/>
        </authorList>
    </citation>
    <scope>NUCLEOTIDE SEQUENCE [LARGE SCALE GENOMIC DNA]</scope>
    <source>
        <strain evidence="3">KCTC 39840</strain>
    </source>
</reference>
<sequence>MRAIPTVLVTAVVLLAGAATGAADTVRIEAPAEVVVDQPTTITLAVETTHADGRLIVERRPAADGDCNPVGFDDPTQVEQVNLTYMPIAVAASGIFTVSDRVTTPGDYRICAWLQQGVIGTYAAAAGAVVHARPVDGSIRIDRIRQAGVDELGTYLLADVSGTANGPTRLFAEAVGAHRACSREAGGGPRRVLHFLAPRGGDGAAVGPGRFRVRFRSAARAGHGRYRICVAMREALASPRATARAVRLYRTKLAS</sequence>
<feature type="chain" id="PRO_5046944377" evidence="1">
    <location>
        <begin position="19"/>
        <end position="255"/>
    </location>
</feature>
<feature type="signal peptide" evidence="1">
    <location>
        <begin position="1"/>
        <end position="18"/>
    </location>
</feature>
<dbReference type="Proteomes" id="UP001284601">
    <property type="component" value="Unassembled WGS sequence"/>
</dbReference>
<accession>A0ABU4HWY2</accession>
<name>A0ABU4HWY2_9ACTN</name>
<keyword evidence="3" id="KW-1185">Reference proteome</keyword>
<dbReference type="RefSeq" id="WP_318599822.1">
    <property type="nucleotide sequence ID" value="NZ_JAWSTH010000084.1"/>
</dbReference>
<gene>
    <name evidence="2" type="ORF">R7226_23630</name>
</gene>
<dbReference type="EMBL" id="JAWSTH010000084">
    <property type="protein sequence ID" value="MDW5597359.1"/>
    <property type="molecule type" value="Genomic_DNA"/>
</dbReference>
<evidence type="ECO:0000256" key="1">
    <source>
        <dbReference type="SAM" id="SignalP"/>
    </source>
</evidence>
<comment type="caution">
    <text evidence="2">The sequence shown here is derived from an EMBL/GenBank/DDBJ whole genome shotgun (WGS) entry which is preliminary data.</text>
</comment>
<proteinExistence type="predicted"/>
<evidence type="ECO:0000313" key="2">
    <source>
        <dbReference type="EMBL" id="MDW5597359.1"/>
    </source>
</evidence>
<organism evidence="2 3">
    <name type="scientific">Conexibacter stalactiti</name>
    <dbReference type="NCBI Taxonomy" id="1940611"/>
    <lineage>
        <taxon>Bacteria</taxon>
        <taxon>Bacillati</taxon>
        <taxon>Actinomycetota</taxon>
        <taxon>Thermoleophilia</taxon>
        <taxon>Solirubrobacterales</taxon>
        <taxon>Conexibacteraceae</taxon>
        <taxon>Conexibacter</taxon>
    </lineage>
</organism>
<evidence type="ECO:0000313" key="3">
    <source>
        <dbReference type="Proteomes" id="UP001284601"/>
    </source>
</evidence>
<keyword evidence="1" id="KW-0732">Signal</keyword>